<feature type="region of interest" description="Disordered" evidence="1">
    <location>
        <begin position="364"/>
        <end position="442"/>
    </location>
</feature>
<evidence type="ECO:0000256" key="1">
    <source>
        <dbReference type="SAM" id="MobiDB-lite"/>
    </source>
</evidence>
<feature type="region of interest" description="Disordered" evidence="1">
    <location>
        <begin position="169"/>
        <end position="191"/>
    </location>
</feature>
<name>A0ABN3PTK9_9ACTN</name>
<feature type="compositionally biased region" description="Basic and acidic residues" evidence="1">
    <location>
        <begin position="288"/>
        <end position="329"/>
    </location>
</feature>
<feature type="compositionally biased region" description="Low complexity" evidence="1">
    <location>
        <begin position="45"/>
        <end position="57"/>
    </location>
</feature>
<evidence type="ECO:0000313" key="3">
    <source>
        <dbReference type="EMBL" id="GAA2600344.1"/>
    </source>
</evidence>
<sequence length="523" mass="53785">MSTDQSPEPEDRPGLLSRRRRPVVLSVAAAVLLAGGGGAYWASTAASDSGDSDAAGGPPKLSLDGEAASASQSRGIAAGEPMGPRAYRAEGKLPKGPDKAAVRHTGHRVTKAEMAELAKSLKIKGSPKVTDGRWQVGGEKPGKSPKLSAERGASGGAWTYMGVNAVPLDTEVDSAPSPSGKPVSEKKAKDAVRPVLKALDLQDASLKAGAAVGGTRTVTVSPKVDGLPTQGWDSTFVVGTDGKITRAQGNWNETRAGTEYPVLSASATLDEMNKASQSSGGHGPRPSCAKESRDGADDCVPAKDGDDDHAGEDGEHDKTDQQKGSRGSKDGGGGEPAKVSGADFGLSLERSHGKPVLVPAWVFDVQRPGGGGNLEATHPAVEPRFLKSTPRSEDPAAPGHGAPQPAPSQTERPGSPPAPAPSSGEGDVGTGGGKGGTQAAESYKAEGRTLTVRFWGGVCHDYTAKAEESGSSVKVTVEPEEKKGDKKVCVKIAKRQSVEVRLDKALGDRKVVDGRDGHKLPRK</sequence>
<feature type="region of interest" description="Disordered" evidence="1">
    <location>
        <begin position="1"/>
        <end position="20"/>
    </location>
</feature>
<proteinExistence type="predicted"/>
<dbReference type="Proteomes" id="UP001501447">
    <property type="component" value="Unassembled WGS sequence"/>
</dbReference>
<feature type="region of interest" description="Disordered" evidence="1">
    <location>
        <begin position="123"/>
        <end position="153"/>
    </location>
</feature>
<feature type="region of interest" description="Disordered" evidence="1">
    <location>
        <begin position="466"/>
        <end position="485"/>
    </location>
</feature>
<gene>
    <name evidence="3" type="ORF">GCM10009863_12100</name>
</gene>
<keyword evidence="2" id="KW-0472">Membrane</keyword>
<accession>A0ABN3PTK9</accession>
<feature type="region of interest" description="Disordered" evidence="1">
    <location>
        <begin position="42"/>
        <end position="109"/>
    </location>
</feature>
<dbReference type="EMBL" id="BAAARJ010000003">
    <property type="protein sequence ID" value="GAA2600344.1"/>
    <property type="molecule type" value="Genomic_DNA"/>
</dbReference>
<keyword evidence="2" id="KW-1133">Transmembrane helix</keyword>
<keyword evidence="2" id="KW-0812">Transmembrane</keyword>
<feature type="compositionally biased region" description="Basic and acidic residues" evidence="1">
    <location>
        <begin position="87"/>
        <end position="101"/>
    </location>
</feature>
<evidence type="ECO:0000313" key="4">
    <source>
        <dbReference type="Proteomes" id="UP001501447"/>
    </source>
</evidence>
<keyword evidence="4" id="KW-1185">Reference proteome</keyword>
<feature type="transmembrane region" description="Helical" evidence="2">
    <location>
        <begin position="22"/>
        <end position="42"/>
    </location>
</feature>
<comment type="caution">
    <text evidence="3">The sequence shown here is derived from an EMBL/GenBank/DDBJ whole genome shotgun (WGS) entry which is preliminary data.</text>
</comment>
<dbReference type="RefSeq" id="WP_344562883.1">
    <property type="nucleotide sequence ID" value="NZ_BAAARJ010000003.1"/>
</dbReference>
<feature type="compositionally biased region" description="Gly residues" evidence="1">
    <location>
        <begin position="426"/>
        <end position="436"/>
    </location>
</feature>
<reference evidence="3 4" key="1">
    <citation type="journal article" date="2019" name="Int. J. Syst. Evol. Microbiol.">
        <title>The Global Catalogue of Microorganisms (GCM) 10K type strain sequencing project: providing services to taxonomists for standard genome sequencing and annotation.</title>
        <authorList>
            <consortium name="The Broad Institute Genomics Platform"/>
            <consortium name="The Broad Institute Genome Sequencing Center for Infectious Disease"/>
            <person name="Wu L."/>
            <person name="Ma J."/>
        </authorList>
    </citation>
    <scope>NUCLEOTIDE SEQUENCE [LARGE SCALE GENOMIC DNA]</scope>
    <source>
        <strain evidence="3 4">JCM 16373</strain>
    </source>
</reference>
<organism evidence="3 4">
    <name type="scientific">Streptomyces axinellae</name>
    <dbReference type="NCBI Taxonomy" id="552788"/>
    <lineage>
        <taxon>Bacteria</taxon>
        <taxon>Bacillati</taxon>
        <taxon>Actinomycetota</taxon>
        <taxon>Actinomycetes</taxon>
        <taxon>Kitasatosporales</taxon>
        <taxon>Streptomycetaceae</taxon>
        <taxon>Streptomyces</taxon>
    </lineage>
</organism>
<feature type="region of interest" description="Disordered" evidence="1">
    <location>
        <begin position="246"/>
        <end position="346"/>
    </location>
</feature>
<protein>
    <submittedName>
        <fullName evidence="3">Membrane protein</fullName>
    </submittedName>
</protein>
<evidence type="ECO:0000256" key="2">
    <source>
        <dbReference type="SAM" id="Phobius"/>
    </source>
</evidence>